<evidence type="ECO:0000313" key="4">
    <source>
        <dbReference type="Proteomes" id="UP000231990"/>
    </source>
</evidence>
<gene>
    <name evidence="1" type="ORF">CH360_13600</name>
    <name evidence="2" type="ORF">CH373_08115</name>
</gene>
<evidence type="ECO:0000313" key="1">
    <source>
        <dbReference type="EMBL" id="PJZ68912.1"/>
    </source>
</evidence>
<evidence type="ECO:0000313" key="3">
    <source>
        <dbReference type="Proteomes" id="UP000231962"/>
    </source>
</evidence>
<comment type="caution">
    <text evidence="2">The sequence shown here is derived from an EMBL/GenBank/DDBJ whole genome shotgun (WGS) entry which is preliminary data.</text>
</comment>
<dbReference type="Proteomes" id="UP000231962">
    <property type="component" value="Unassembled WGS sequence"/>
</dbReference>
<evidence type="ECO:0000313" key="2">
    <source>
        <dbReference type="EMBL" id="PJZ73469.1"/>
    </source>
</evidence>
<dbReference type="AlphaFoldDB" id="A0A2M9ZNC6"/>
<reference evidence="3 4" key="1">
    <citation type="submission" date="2017-07" db="EMBL/GenBank/DDBJ databases">
        <title>Leptospira spp. isolated from tropical soils.</title>
        <authorList>
            <person name="Thibeaux R."/>
            <person name="Iraola G."/>
            <person name="Ferres I."/>
            <person name="Bierque E."/>
            <person name="Girault D."/>
            <person name="Soupe-Gilbert M.-E."/>
            <person name="Picardeau M."/>
            <person name="Goarant C."/>
        </authorList>
    </citation>
    <scope>NUCLEOTIDE SEQUENCE [LARGE SCALE GENOMIC DNA]</scope>
    <source>
        <strain evidence="2 4">FH1-B-B1</strain>
        <strain evidence="1 3">FH1-B-C1</strain>
    </source>
</reference>
<dbReference type="EMBL" id="NPDZ01000004">
    <property type="protein sequence ID" value="PJZ73469.1"/>
    <property type="molecule type" value="Genomic_DNA"/>
</dbReference>
<keyword evidence="3" id="KW-1185">Reference proteome</keyword>
<name>A0A2M9ZNC6_9LEPT</name>
<dbReference type="EMBL" id="NPDY01000014">
    <property type="protein sequence ID" value="PJZ68912.1"/>
    <property type="molecule type" value="Genomic_DNA"/>
</dbReference>
<proteinExistence type="predicted"/>
<protein>
    <submittedName>
        <fullName evidence="2">Uncharacterized protein</fullName>
    </submittedName>
</protein>
<dbReference type="Proteomes" id="UP000231990">
    <property type="component" value="Unassembled WGS sequence"/>
</dbReference>
<accession>A0A2M9ZNC6</accession>
<sequence length="126" mass="14579">MFLEQFLGALGAKKLLFSGVANEFISGTVIYDLKNLEERQDFCWYKNIHDPLTSGLYDLIKLINDMQLLSIDMLTLTRNNLHSLYNSHYARTMSVDDFNTLVDSLVSIEVRMMDEGKETDSFFIHE</sequence>
<organism evidence="2 4">
    <name type="scientific">Leptospira perolatii</name>
    <dbReference type="NCBI Taxonomy" id="2023191"/>
    <lineage>
        <taxon>Bacteria</taxon>
        <taxon>Pseudomonadati</taxon>
        <taxon>Spirochaetota</taxon>
        <taxon>Spirochaetia</taxon>
        <taxon>Leptospirales</taxon>
        <taxon>Leptospiraceae</taxon>
        <taxon>Leptospira</taxon>
    </lineage>
</organism>